<keyword evidence="1" id="KW-0472">Membrane</keyword>
<keyword evidence="1" id="KW-1133">Transmembrane helix</keyword>
<organism evidence="2">
    <name type="scientific">Anguilla anguilla</name>
    <name type="common">European freshwater eel</name>
    <name type="synonym">Muraena anguilla</name>
    <dbReference type="NCBI Taxonomy" id="7936"/>
    <lineage>
        <taxon>Eukaryota</taxon>
        <taxon>Metazoa</taxon>
        <taxon>Chordata</taxon>
        <taxon>Craniata</taxon>
        <taxon>Vertebrata</taxon>
        <taxon>Euteleostomi</taxon>
        <taxon>Actinopterygii</taxon>
        <taxon>Neopterygii</taxon>
        <taxon>Teleostei</taxon>
        <taxon>Anguilliformes</taxon>
        <taxon>Anguillidae</taxon>
        <taxon>Anguilla</taxon>
    </lineage>
</organism>
<protein>
    <submittedName>
        <fullName evidence="2">Uncharacterized protein</fullName>
    </submittedName>
</protein>
<sequence length="41" mass="4701">MGLLFFLDISIVCTLVILLVHLREQHGCSPRLQATLDKRFC</sequence>
<feature type="transmembrane region" description="Helical" evidence="1">
    <location>
        <begin position="6"/>
        <end position="22"/>
    </location>
</feature>
<reference evidence="2" key="2">
    <citation type="journal article" date="2015" name="Fish Shellfish Immunol.">
        <title>Early steps in the European eel (Anguilla anguilla)-Vibrio vulnificus interaction in the gills: Role of the RtxA13 toxin.</title>
        <authorList>
            <person name="Callol A."/>
            <person name="Pajuelo D."/>
            <person name="Ebbesson L."/>
            <person name="Teles M."/>
            <person name="MacKenzie S."/>
            <person name="Amaro C."/>
        </authorList>
    </citation>
    <scope>NUCLEOTIDE SEQUENCE</scope>
</reference>
<evidence type="ECO:0000256" key="1">
    <source>
        <dbReference type="SAM" id="Phobius"/>
    </source>
</evidence>
<evidence type="ECO:0000313" key="2">
    <source>
        <dbReference type="EMBL" id="JAH03592.1"/>
    </source>
</evidence>
<accession>A0A0E9PH32</accession>
<dbReference type="AlphaFoldDB" id="A0A0E9PH32"/>
<name>A0A0E9PH32_ANGAN</name>
<reference evidence="2" key="1">
    <citation type="submission" date="2014-11" db="EMBL/GenBank/DDBJ databases">
        <authorList>
            <person name="Amaro Gonzalez C."/>
        </authorList>
    </citation>
    <scope>NUCLEOTIDE SEQUENCE</scope>
</reference>
<dbReference type="EMBL" id="GBXM01104985">
    <property type="protein sequence ID" value="JAH03592.1"/>
    <property type="molecule type" value="Transcribed_RNA"/>
</dbReference>
<keyword evidence="1" id="KW-0812">Transmembrane</keyword>
<proteinExistence type="predicted"/>